<evidence type="ECO:0000259" key="2">
    <source>
        <dbReference type="SMART" id="SM00014"/>
    </source>
</evidence>
<dbReference type="PANTHER" id="PTHR14969:SF13">
    <property type="entry name" value="AT30094P"/>
    <property type="match status" value="1"/>
</dbReference>
<keyword evidence="1" id="KW-1133">Transmembrane helix</keyword>
<evidence type="ECO:0000313" key="3">
    <source>
        <dbReference type="EMBL" id="TFZ41044.1"/>
    </source>
</evidence>
<organism evidence="3 4">
    <name type="scientific">Soehngenia longivitae</name>
    <dbReference type="NCBI Taxonomy" id="2562294"/>
    <lineage>
        <taxon>Bacteria</taxon>
        <taxon>Bacillati</taxon>
        <taxon>Bacillota</taxon>
        <taxon>Tissierellia</taxon>
        <taxon>Tissierellales</taxon>
        <taxon>Tissierellaceae</taxon>
        <taxon>Soehngenia</taxon>
    </lineage>
</organism>
<dbReference type="Proteomes" id="UP000298381">
    <property type="component" value="Unassembled WGS sequence"/>
</dbReference>
<dbReference type="AlphaFoldDB" id="A0A4Z0D814"/>
<keyword evidence="4" id="KW-1185">Reference proteome</keyword>
<dbReference type="SUPFAM" id="SSF48317">
    <property type="entry name" value="Acid phosphatase/Vanadium-dependent haloperoxidase"/>
    <property type="match status" value="1"/>
</dbReference>
<dbReference type="InterPro" id="IPR036938">
    <property type="entry name" value="PAP2/HPO_sf"/>
</dbReference>
<dbReference type="CDD" id="cd03392">
    <property type="entry name" value="PAP2_like_2"/>
    <property type="match status" value="1"/>
</dbReference>
<feature type="transmembrane region" description="Helical" evidence="1">
    <location>
        <begin position="183"/>
        <end position="202"/>
    </location>
</feature>
<protein>
    <submittedName>
        <fullName evidence="3">Phosphatase PAP2 family protein</fullName>
    </submittedName>
</protein>
<feature type="transmembrane region" description="Helical" evidence="1">
    <location>
        <begin position="53"/>
        <end position="80"/>
    </location>
</feature>
<dbReference type="Gene3D" id="1.20.144.10">
    <property type="entry name" value="Phosphatidic acid phosphatase type 2/haloperoxidase"/>
    <property type="match status" value="2"/>
</dbReference>
<proteinExistence type="predicted"/>
<evidence type="ECO:0000256" key="1">
    <source>
        <dbReference type="SAM" id="Phobius"/>
    </source>
</evidence>
<reference evidence="3 4" key="1">
    <citation type="submission" date="2019-03" db="EMBL/GenBank/DDBJ databases">
        <title>Draft genome sequence data and analysis of a Fermenting Bacterium, Soehngenia longevitae strain 1933PT, isolated from petroleum reservoir in Azerbaijan.</title>
        <authorList>
            <person name="Grouzdev D.S."/>
            <person name="Bidzhieva S.K."/>
            <person name="Sokolova D.S."/>
            <person name="Tourova T.P."/>
            <person name="Poltaraus A.B."/>
            <person name="Nazina T.N."/>
        </authorList>
    </citation>
    <scope>NUCLEOTIDE SEQUENCE [LARGE SCALE GENOMIC DNA]</scope>
    <source>
        <strain evidence="3 4">1933P</strain>
    </source>
</reference>
<name>A0A4Z0D814_9FIRM</name>
<dbReference type="EMBL" id="SRIB01000003">
    <property type="protein sequence ID" value="TFZ41044.1"/>
    <property type="molecule type" value="Genomic_DNA"/>
</dbReference>
<evidence type="ECO:0000313" key="4">
    <source>
        <dbReference type="Proteomes" id="UP000298381"/>
    </source>
</evidence>
<comment type="caution">
    <text evidence="3">The sequence shown here is derived from an EMBL/GenBank/DDBJ whole genome shotgun (WGS) entry which is preliminary data.</text>
</comment>
<accession>A0A4Z0D814</accession>
<gene>
    <name evidence="3" type="ORF">E4100_02815</name>
</gene>
<dbReference type="SMART" id="SM00014">
    <property type="entry name" value="acidPPc"/>
    <property type="match status" value="1"/>
</dbReference>
<dbReference type="RefSeq" id="WP_135270525.1">
    <property type="nucleotide sequence ID" value="NZ_SRIB01000003.1"/>
</dbReference>
<sequence>MKKSLFKTSYIYIVALISVLMLSFSDNFFKFVLRFDESILIILDNHQNQGLLNIMKLISFIGSSSFLVPSISLLVIFLIYKKKFREIFMIISASLGSLALNSFLKNIIKRERPVEFFKAVETSYSFPSGHAMVAASLSFTIAHILTRNKSIKTKKVAYAISSLYTVLMSFSRLYLGVHYPTDVIFGIFYGIVLFLFIKDLFLKC</sequence>
<feature type="transmembrane region" description="Helical" evidence="1">
    <location>
        <begin position="87"/>
        <end position="104"/>
    </location>
</feature>
<dbReference type="Pfam" id="PF01569">
    <property type="entry name" value="PAP2"/>
    <property type="match status" value="1"/>
</dbReference>
<keyword evidence="1" id="KW-0472">Membrane</keyword>
<dbReference type="PANTHER" id="PTHR14969">
    <property type="entry name" value="SPHINGOSINE-1-PHOSPHATE PHOSPHOHYDROLASE"/>
    <property type="match status" value="1"/>
</dbReference>
<dbReference type="InterPro" id="IPR000326">
    <property type="entry name" value="PAP2/HPO"/>
</dbReference>
<keyword evidence="1" id="KW-0812">Transmembrane</keyword>
<dbReference type="OrthoDB" id="9789113at2"/>
<feature type="transmembrane region" description="Helical" evidence="1">
    <location>
        <begin position="124"/>
        <end position="145"/>
    </location>
</feature>
<feature type="domain" description="Phosphatidic acid phosphatase type 2/haloperoxidase" evidence="2">
    <location>
        <begin position="86"/>
        <end position="198"/>
    </location>
</feature>
<feature type="transmembrane region" description="Helical" evidence="1">
    <location>
        <begin position="12"/>
        <end position="33"/>
    </location>
</feature>